<dbReference type="EMBL" id="BLTE01000029">
    <property type="protein sequence ID" value="GFK96013.1"/>
    <property type="molecule type" value="Genomic_DNA"/>
</dbReference>
<comment type="caution">
    <text evidence="2">The sequence shown here is derived from an EMBL/GenBank/DDBJ whole genome shotgun (WGS) entry which is preliminary data.</text>
</comment>
<reference evidence="2 3" key="1">
    <citation type="submission" date="2020-04" db="EMBL/GenBank/DDBJ databases">
        <authorList>
            <consortium name="Desulfovibrio sp. FSS-1 genome sequencing consortium"/>
            <person name="Shimoshige H."/>
            <person name="Kobayashi H."/>
            <person name="Maekawa T."/>
        </authorList>
    </citation>
    <scope>NUCLEOTIDE SEQUENCE [LARGE SCALE GENOMIC DNA]</scope>
    <source>
        <strain evidence="2 3">SIID29052-01</strain>
    </source>
</reference>
<accession>A0A6V8LUD0</accession>
<name>A0A6V8LUD0_9BACT</name>
<evidence type="ECO:0000313" key="3">
    <source>
        <dbReference type="Proteomes" id="UP000494245"/>
    </source>
</evidence>
<organism evidence="2 3">
    <name type="scientific">Fundidesulfovibrio magnetotacticus</name>
    <dbReference type="NCBI Taxonomy" id="2730080"/>
    <lineage>
        <taxon>Bacteria</taxon>
        <taxon>Pseudomonadati</taxon>
        <taxon>Thermodesulfobacteriota</taxon>
        <taxon>Desulfovibrionia</taxon>
        <taxon>Desulfovibrionales</taxon>
        <taxon>Desulfovibrionaceae</taxon>
        <taxon>Fundidesulfovibrio</taxon>
    </lineage>
</organism>
<feature type="compositionally biased region" description="Pro residues" evidence="1">
    <location>
        <begin position="132"/>
        <end position="163"/>
    </location>
</feature>
<gene>
    <name evidence="2" type="ORF">NNJEOMEG_03887</name>
</gene>
<reference evidence="2 3" key="2">
    <citation type="submission" date="2020-05" db="EMBL/GenBank/DDBJ databases">
        <title>Draft genome sequence of Desulfovibrio sp. strainFSS-1.</title>
        <authorList>
            <person name="Shimoshige H."/>
            <person name="Kobayashi H."/>
            <person name="Maekawa T."/>
        </authorList>
    </citation>
    <scope>NUCLEOTIDE SEQUENCE [LARGE SCALE GENOMIC DNA]</scope>
    <source>
        <strain evidence="2 3">SIID29052-01</strain>
    </source>
</reference>
<evidence type="ECO:0000313" key="2">
    <source>
        <dbReference type="EMBL" id="GFK96013.1"/>
    </source>
</evidence>
<protein>
    <submittedName>
        <fullName evidence="2">Uncharacterized protein</fullName>
    </submittedName>
</protein>
<dbReference type="AlphaFoldDB" id="A0A6V8LUD0"/>
<proteinExistence type="predicted"/>
<keyword evidence="3" id="KW-1185">Reference proteome</keyword>
<dbReference type="Proteomes" id="UP000494245">
    <property type="component" value="Unassembled WGS sequence"/>
</dbReference>
<sequence>MAVLNKKTLILAGAGIFLAGALAGGVGAGFVIKYRFSPSLRMEKMGPGGFFMERLDSALKLSPAQREAILPVVEDVLAKARQVREPCLRAEEDIFEEGATRIRAHLDQEQNERFTGFLDKARKFRKRIFGPGPGPEFGPPPPPPGFPGDPPPPGPPGGPPPKG</sequence>
<evidence type="ECO:0000256" key="1">
    <source>
        <dbReference type="SAM" id="MobiDB-lite"/>
    </source>
</evidence>
<dbReference type="RefSeq" id="WP_173087150.1">
    <property type="nucleotide sequence ID" value="NZ_BLTE01000029.1"/>
</dbReference>
<feature type="region of interest" description="Disordered" evidence="1">
    <location>
        <begin position="125"/>
        <end position="163"/>
    </location>
</feature>